<sequence>MLNYDAASGTMRKSQAKYVVSEKKDVSPDSSNADELSQCYLRLDSLAHKIDECEKKKREDYESQSNPVFRRYLNKILIEARKLGLPDENKGEMHYDAEIILKRQTLLEIQKFLNGEEWKSGAMDDVLSDILINFKFHDFETWKWQFEDYFGVDPYNVLMVRWDKGDMIKFPFL</sequence>
<dbReference type="GO" id="GO:0016020">
    <property type="term" value="C:membrane"/>
    <property type="evidence" value="ECO:0007669"/>
    <property type="project" value="UniProtKB-SubCell"/>
</dbReference>
<dbReference type="GO" id="GO:0005254">
    <property type="term" value="F:chloride channel activity"/>
    <property type="evidence" value="ECO:0007669"/>
    <property type="project" value="TreeGrafter"/>
</dbReference>
<comment type="subcellular location">
    <subcellularLocation>
        <location evidence="1">Membrane</location>
        <topology evidence="1">Multi-pass membrane protein</topology>
    </subcellularLocation>
</comment>
<gene>
    <name evidence="8" type="primary">LOC109702214</name>
</gene>
<dbReference type="InterPro" id="IPR009231">
    <property type="entry name" value="Chloride_chnl_CLIC-like"/>
</dbReference>
<evidence type="ECO:0000256" key="2">
    <source>
        <dbReference type="ARBA" id="ARBA00005944"/>
    </source>
</evidence>
<dbReference type="AlphaFoldDB" id="A0A8C0ZSU3"/>
<evidence type="ECO:0000256" key="1">
    <source>
        <dbReference type="ARBA" id="ARBA00004141"/>
    </source>
</evidence>
<proteinExistence type="inferred from homology"/>
<dbReference type="Ensembl" id="ENSCCNT00000021395.1">
    <property type="protein sequence ID" value="ENSCCNP00000016426.1"/>
    <property type="gene ID" value="ENSCCNG00000016724.1"/>
</dbReference>
<accession>A0A8C0ZSU3</accession>
<organism evidence="8">
    <name type="scientific">Castor canadensis</name>
    <name type="common">American beaver</name>
    <dbReference type="NCBI Taxonomy" id="51338"/>
    <lineage>
        <taxon>Eukaryota</taxon>
        <taxon>Metazoa</taxon>
        <taxon>Chordata</taxon>
        <taxon>Craniata</taxon>
        <taxon>Vertebrata</taxon>
        <taxon>Euteleostomi</taxon>
        <taxon>Mammalia</taxon>
        <taxon>Eutheria</taxon>
        <taxon>Euarchontoglires</taxon>
        <taxon>Glires</taxon>
        <taxon>Rodentia</taxon>
        <taxon>Castorimorpha</taxon>
        <taxon>Castoridae</taxon>
        <taxon>Castor</taxon>
    </lineage>
</organism>
<keyword evidence="4" id="KW-0812">Transmembrane</keyword>
<comment type="similarity">
    <text evidence="2">Belongs to the chloride channel MCLC family.</text>
</comment>
<dbReference type="Pfam" id="PF05934">
    <property type="entry name" value="MCLC"/>
    <property type="match status" value="1"/>
</dbReference>
<dbReference type="PANTHER" id="PTHR34093">
    <property type="entry name" value="CHLORIDE CHANNEL CLIC-LIKE PROTEIN 1"/>
    <property type="match status" value="1"/>
</dbReference>
<evidence type="ECO:0000313" key="8">
    <source>
        <dbReference type="Ensembl" id="ENSCCNP00000016426.1"/>
    </source>
</evidence>
<keyword evidence="5" id="KW-1133">Transmembrane helix</keyword>
<reference evidence="8" key="1">
    <citation type="submission" date="2023-09" db="UniProtKB">
        <authorList>
            <consortium name="Ensembl"/>
        </authorList>
    </citation>
    <scope>IDENTIFICATION</scope>
</reference>
<dbReference type="PANTHER" id="PTHR34093:SF1">
    <property type="entry name" value="CHLORIDE CHANNEL CLIC-LIKE PROTEIN 1"/>
    <property type="match status" value="1"/>
</dbReference>
<dbReference type="GO" id="GO:0005783">
    <property type="term" value="C:endoplasmic reticulum"/>
    <property type="evidence" value="ECO:0007669"/>
    <property type="project" value="TreeGrafter"/>
</dbReference>
<evidence type="ECO:0000256" key="3">
    <source>
        <dbReference type="ARBA" id="ARBA00015571"/>
    </source>
</evidence>
<name>A0A8C0ZSU3_CASCN</name>
<protein>
    <recommendedName>
        <fullName evidence="3">Chloride channel CLIC-like protein 1</fullName>
    </recommendedName>
</protein>
<evidence type="ECO:0000256" key="7">
    <source>
        <dbReference type="SAM" id="MobiDB-lite"/>
    </source>
</evidence>
<evidence type="ECO:0000256" key="5">
    <source>
        <dbReference type="ARBA" id="ARBA00022989"/>
    </source>
</evidence>
<evidence type="ECO:0000256" key="4">
    <source>
        <dbReference type="ARBA" id="ARBA00022692"/>
    </source>
</evidence>
<keyword evidence="6" id="KW-0472">Membrane</keyword>
<evidence type="ECO:0000256" key="6">
    <source>
        <dbReference type="ARBA" id="ARBA00023136"/>
    </source>
</evidence>
<feature type="region of interest" description="Disordered" evidence="7">
    <location>
        <begin position="1"/>
        <end position="34"/>
    </location>
</feature>